<dbReference type="InterPro" id="IPR029063">
    <property type="entry name" value="SAM-dependent_MTases_sf"/>
</dbReference>
<dbReference type="Pfam" id="PF07109">
    <property type="entry name" value="Mg-por_mtran_C"/>
    <property type="match status" value="1"/>
</dbReference>
<organism evidence="7">
    <name type="scientific">Micromonas pusilla (strain CCMP1545)</name>
    <name type="common">Picoplanktonic green alga</name>
    <dbReference type="NCBI Taxonomy" id="564608"/>
    <lineage>
        <taxon>Eukaryota</taxon>
        <taxon>Viridiplantae</taxon>
        <taxon>Chlorophyta</taxon>
        <taxon>Mamiellophyceae</taxon>
        <taxon>Mamiellales</taxon>
        <taxon>Mamiellaceae</taxon>
        <taxon>Micromonas</taxon>
    </lineage>
</organism>
<accession>C1MQQ8</accession>
<dbReference type="KEGG" id="mpp:MICPUCDRAFT_57377"/>
<dbReference type="InterPro" id="IPR010251">
    <property type="entry name" value="Mg_prot_MeTrfase"/>
</dbReference>
<dbReference type="RefSeq" id="XP_003058168.1">
    <property type="nucleotide sequence ID" value="XM_003058122.1"/>
</dbReference>
<keyword evidence="4" id="KW-1133">Transmembrane helix</keyword>
<feature type="transmembrane region" description="Helical" evidence="4">
    <location>
        <begin position="66"/>
        <end position="85"/>
    </location>
</feature>
<gene>
    <name evidence="6" type="primary">CHLM</name>
    <name evidence="6" type="ORF">MICPUCDRAFT_57377</name>
</gene>
<dbReference type="PROSITE" id="PS51556">
    <property type="entry name" value="SAM_MT_MG_PIX"/>
    <property type="match status" value="1"/>
</dbReference>
<evidence type="ECO:0000313" key="6">
    <source>
        <dbReference type="EMBL" id="EEH58119.1"/>
    </source>
</evidence>
<dbReference type="GO" id="GO:0046406">
    <property type="term" value="F:magnesium protoporphyrin IX methyltransferase activity"/>
    <property type="evidence" value="ECO:0007669"/>
    <property type="project" value="InterPro"/>
</dbReference>
<dbReference type="Proteomes" id="UP000001876">
    <property type="component" value="Unassembled WGS sequence"/>
</dbReference>
<reference evidence="6 7" key="1">
    <citation type="journal article" date="2009" name="Science">
        <title>Green evolution and dynamic adaptations revealed by genomes of the marine picoeukaryotes Micromonas.</title>
        <authorList>
            <person name="Worden A.Z."/>
            <person name="Lee J.H."/>
            <person name="Mock T."/>
            <person name="Rouze P."/>
            <person name="Simmons M.P."/>
            <person name="Aerts A.L."/>
            <person name="Allen A.E."/>
            <person name="Cuvelier M.L."/>
            <person name="Derelle E."/>
            <person name="Everett M.V."/>
            <person name="Foulon E."/>
            <person name="Grimwood J."/>
            <person name="Gundlach H."/>
            <person name="Henrissat B."/>
            <person name="Napoli C."/>
            <person name="McDonald S.M."/>
            <person name="Parker M.S."/>
            <person name="Rombauts S."/>
            <person name="Salamov A."/>
            <person name="Von Dassow P."/>
            <person name="Badger J.H."/>
            <person name="Coutinho P.M."/>
            <person name="Demir E."/>
            <person name="Dubchak I."/>
            <person name="Gentemann C."/>
            <person name="Eikrem W."/>
            <person name="Gready J.E."/>
            <person name="John U."/>
            <person name="Lanier W."/>
            <person name="Lindquist E.A."/>
            <person name="Lucas S."/>
            <person name="Mayer K.F."/>
            <person name="Moreau H."/>
            <person name="Not F."/>
            <person name="Otillar R."/>
            <person name="Panaud O."/>
            <person name="Pangilinan J."/>
            <person name="Paulsen I."/>
            <person name="Piegu B."/>
            <person name="Poliakov A."/>
            <person name="Robbens S."/>
            <person name="Schmutz J."/>
            <person name="Toulza E."/>
            <person name="Wyss T."/>
            <person name="Zelensky A."/>
            <person name="Zhou K."/>
            <person name="Armbrust E.V."/>
            <person name="Bhattacharya D."/>
            <person name="Goodenough U.W."/>
            <person name="Van de Peer Y."/>
            <person name="Grigoriev I.V."/>
        </authorList>
    </citation>
    <scope>NUCLEOTIDE SEQUENCE [LARGE SCALE GENOMIC DNA]</scope>
    <source>
        <strain evidence="6 7">CCMP1545</strain>
    </source>
</reference>
<keyword evidence="3" id="KW-0949">S-adenosyl-L-methionine</keyword>
<dbReference type="GeneID" id="9683240"/>
<keyword evidence="2 6" id="KW-0808">Transferase</keyword>
<evidence type="ECO:0000256" key="4">
    <source>
        <dbReference type="SAM" id="Phobius"/>
    </source>
</evidence>
<dbReference type="eggNOG" id="KOG1270">
    <property type="taxonomic scope" value="Eukaryota"/>
</dbReference>
<evidence type="ECO:0000256" key="1">
    <source>
        <dbReference type="ARBA" id="ARBA00022603"/>
    </source>
</evidence>
<keyword evidence="4" id="KW-0812">Transmembrane</keyword>
<dbReference type="AlphaFoldDB" id="C1MQQ8"/>
<keyword evidence="1 6" id="KW-0489">Methyltransferase</keyword>
<proteinExistence type="predicted"/>
<dbReference type="SUPFAM" id="SSF53335">
    <property type="entry name" value="S-adenosyl-L-methionine-dependent methyltransferases"/>
    <property type="match status" value="1"/>
</dbReference>
<sequence>MPAVTSCTARAVVAPRASADKANKKPAAVPSAKPASLAAASFAAASLAPSAAFAATEAISQTASGVGLAVGGAAAVAGVAGLLVVTDPNRRRESMMSETGGDEAESVRNYFNTVGADRWKKIYGETDEVNKVQLDIRQGHQKTVDKVIGWMAGKDMNGVTVCDAGCGTGSLAIPLALSGAAVSASDISSAMVGEAEVRFNNEIAAGKKAPSVAPKFEALGLEECSGKYDVVTCIDVMIHYPTDRVNGMINHLASLSEDKLIVSFAPKTLAYSILKRVGELFPGPSKATRAYLHAEEDVESALKAAGFKVTRREMTATQFYFSRLLECERV</sequence>
<dbReference type="GO" id="GO:0032259">
    <property type="term" value="P:methylation"/>
    <property type="evidence" value="ECO:0007669"/>
    <property type="project" value="UniProtKB-KW"/>
</dbReference>
<evidence type="ECO:0000256" key="3">
    <source>
        <dbReference type="ARBA" id="ARBA00022691"/>
    </source>
</evidence>
<dbReference type="OMA" id="WNRIYSE"/>
<dbReference type="OrthoDB" id="66144at2759"/>
<keyword evidence="4" id="KW-0472">Membrane</keyword>
<feature type="domain" description="Magnesium-protoporphyrin IX methyltransferase C-terminal" evidence="5">
    <location>
        <begin position="233"/>
        <end position="329"/>
    </location>
</feature>
<dbReference type="EMBL" id="GG663738">
    <property type="protein sequence ID" value="EEH58119.1"/>
    <property type="molecule type" value="Genomic_DNA"/>
</dbReference>
<evidence type="ECO:0000313" key="7">
    <source>
        <dbReference type="Proteomes" id="UP000001876"/>
    </source>
</evidence>
<dbReference type="STRING" id="564608.C1MQQ8"/>
<dbReference type="CDD" id="cd02440">
    <property type="entry name" value="AdoMet_MTases"/>
    <property type="match status" value="1"/>
</dbReference>
<dbReference type="PANTHER" id="PTHR43464">
    <property type="entry name" value="METHYLTRANSFERASE"/>
    <property type="match status" value="1"/>
</dbReference>
<name>C1MQQ8_MICPC</name>
<dbReference type="InterPro" id="IPR010940">
    <property type="entry name" value="Mg_prot_MeTrfase_C"/>
</dbReference>
<dbReference type="NCBIfam" id="TIGR02021">
    <property type="entry name" value="BchM-ChlM"/>
    <property type="match status" value="1"/>
</dbReference>
<dbReference type="PANTHER" id="PTHR43464:SF19">
    <property type="entry name" value="UBIQUINONE BIOSYNTHESIS O-METHYLTRANSFERASE, MITOCHONDRIAL"/>
    <property type="match status" value="1"/>
</dbReference>
<evidence type="ECO:0000256" key="2">
    <source>
        <dbReference type="ARBA" id="ARBA00022679"/>
    </source>
</evidence>
<dbReference type="Gene3D" id="3.40.50.150">
    <property type="entry name" value="Vaccinia Virus protein VP39"/>
    <property type="match status" value="1"/>
</dbReference>
<evidence type="ECO:0000259" key="5">
    <source>
        <dbReference type="Pfam" id="PF07109"/>
    </source>
</evidence>
<protein>
    <submittedName>
        <fullName evidence="6">Magnesium-protoporphyrin IX methyltransferase chloroplast</fullName>
    </submittedName>
</protein>
<keyword evidence="7" id="KW-1185">Reference proteome</keyword>
<dbReference type="GO" id="GO:0015995">
    <property type="term" value="P:chlorophyll biosynthetic process"/>
    <property type="evidence" value="ECO:0007669"/>
    <property type="project" value="InterPro"/>
</dbReference>